<feature type="domain" description="ATPase AAA-type core" evidence="2">
    <location>
        <begin position="404"/>
        <end position="524"/>
    </location>
</feature>
<dbReference type="GO" id="GO:0016887">
    <property type="term" value="F:ATP hydrolysis activity"/>
    <property type="evidence" value="ECO:0007669"/>
    <property type="project" value="InterPro"/>
</dbReference>
<dbReference type="SUPFAM" id="SSF52540">
    <property type="entry name" value="P-loop containing nucleoside triphosphate hydrolases"/>
    <property type="match status" value="1"/>
</dbReference>
<dbReference type="AlphaFoldDB" id="A0A0F4ZG11"/>
<dbReference type="EMBL" id="LAEV01000814">
    <property type="protein sequence ID" value="KKA29467.1"/>
    <property type="molecule type" value="Genomic_DNA"/>
</dbReference>
<comment type="caution">
    <text evidence="3">The sequence shown here is derived from an EMBL/GenBank/DDBJ whole genome shotgun (WGS) entry which is preliminary data.</text>
</comment>
<dbReference type="Gene3D" id="1.10.8.60">
    <property type="match status" value="1"/>
</dbReference>
<dbReference type="GO" id="GO:1990275">
    <property type="term" value="F:preribosome binding"/>
    <property type="evidence" value="ECO:0007669"/>
    <property type="project" value="TreeGrafter"/>
</dbReference>
<feature type="region of interest" description="Disordered" evidence="1">
    <location>
        <begin position="630"/>
        <end position="650"/>
    </location>
</feature>
<dbReference type="PANTHER" id="PTHR23077:SF132">
    <property type="entry name" value="ATP-DEPENDENT ZN PROTEASE"/>
    <property type="match status" value="1"/>
</dbReference>
<dbReference type="Gene3D" id="3.40.50.300">
    <property type="entry name" value="P-loop containing nucleotide triphosphate hydrolases"/>
    <property type="match status" value="1"/>
</dbReference>
<evidence type="ECO:0000256" key="1">
    <source>
        <dbReference type="SAM" id="MobiDB-lite"/>
    </source>
</evidence>
<dbReference type="GO" id="GO:0005524">
    <property type="term" value="F:ATP binding"/>
    <property type="evidence" value="ECO:0007669"/>
    <property type="project" value="InterPro"/>
</dbReference>
<accession>A0A0F4ZG11</accession>
<evidence type="ECO:0000313" key="4">
    <source>
        <dbReference type="Proteomes" id="UP000033483"/>
    </source>
</evidence>
<dbReference type="InterPro" id="IPR050168">
    <property type="entry name" value="AAA_ATPase_domain"/>
</dbReference>
<gene>
    <name evidence="3" type="ORF">TD95_003399</name>
</gene>
<dbReference type="CDD" id="cd19481">
    <property type="entry name" value="RecA-like_protease"/>
    <property type="match status" value="1"/>
</dbReference>
<keyword evidence="4" id="KW-1185">Reference proteome</keyword>
<proteinExistence type="predicted"/>
<name>A0A0F4ZG11_9PEZI</name>
<feature type="compositionally biased region" description="Polar residues" evidence="1">
    <location>
        <begin position="22"/>
        <end position="38"/>
    </location>
</feature>
<dbReference type="OrthoDB" id="2115716at2759"/>
<feature type="region of interest" description="Disordered" evidence="1">
    <location>
        <begin position="102"/>
        <end position="157"/>
    </location>
</feature>
<protein>
    <recommendedName>
        <fullName evidence="2">ATPase AAA-type core domain-containing protein</fullName>
    </recommendedName>
</protein>
<reference evidence="3 4" key="1">
    <citation type="submission" date="2015-03" db="EMBL/GenBank/DDBJ databases">
        <authorList>
            <person name="Radwan O."/>
            <person name="Al-Naeli F.A."/>
            <person name="Rendon G.A."/>
            <person name="Fields C."/>
        </authorList>
    </citation>
    <scope>NUCLEOTIDE SEQUENCE [LARGE SCALE GENOMIC DNA]</scope>
    <source>
        <strain evidence="3">CR-DP1</strain>
    </source>
</reference>
<sequence length="673" mass="73879">MFNQPRQSPYDADFSRPRAINPFSTRNTPQNTFNSQPAPSGAATVITPPISAGSSATAKFGPKPVSAEAPLTPGSRFQSATSNFPATDSRYKPLVGRTIFAPKPSSLDSSPFSSPSTSPSAPGGSSGVSTSNPTSAPPVPPSGSAGPGPAPVPHHSRVAAPAMSTPAWFDSVSAAYLSHSSASRVNTDLHTARSLRSAFPEKYLAVVPQQTCDLLSFADSGHATFAVYKADGASSVQSSFDVQDAKLLPKASQTLSHRWKVYVEPEQRLDGQTGKLAEDVIFDRFTYTWNGVDFTLFLVDGRDGSGAYPAQRTAYLLGSDREVTDALVLAAAQFQNEVHDAVLIFENGGWTRSKALYESVMRAEWSAVILEEKMKAALMEDHEAFFDGRDRYKELGVPWKRGVIYYGPPGNGKTISIKAMMHTLYARAKPIPTVYVRNLVTWSGPEEAIKEVFSMARRHAPCYLIFEDIDSLITDGVRSYFLNEVDGLKSNDGIFMLASTNHLDRLDPGISQRPSRFDRKYLFPNPNEAQRALYCKYWQRKVGGSSSNEVDFPDALCRAVAGITKGFSYAYMQEAFVAALMTIARRGDEAGVFNEEAGDDEARVLEDRMQAVSVGDASDEDDGWVDVLKDHNRKHKNKPNDDEDESLKKNVLWREMQKQVKILRESMKPDNME</sequence>
<dbReference type="InterPro" id="IPR027417">
    <property type="entry name" value="P-loop_NTPase"/>
</dbReference>
<dbReference type="Pfam" id="PF00004">
    <property type="entry name" value="AAA"/>
    <property type="match status" value="1"/>
</dbReference>
<evidence type="ECO:0000259" key="2">
    <source>
        <dbReference type="Pfam" id="PF00004"/>
    </source>
</evidence>
<dbReference type="Proteomes" id="UP000033483">
    <property type="component" value="Unassembled WGS sequence"/>
</dbReference>
<dbReference type="PANTHER" id="PTHR23077">
    <property type="entry name" value="AAA-FAMILY ATPASE"/>
    <property type="match status" value="1"/>
</dbReference>
<organism evidence="3 4">
    <name type="scientific">Thielaviopsis punctulata</name>
    <dbReference type="NCBI Taxonomy" id="72032"/>
    <lineage>
        <taxon>Eukaryota</taxon>
        <taxon>Fungi</taxon>
        <taxon>Dikarya</taxon>
        <taxon>Ascomycota</taxon>
        <taxon>Pezizomycotina</taxon>
        <taxon>Sordariomycetes</taxon>
        <taxon>Hypocreomycetidae</taxon>
        <taxon>Microascales</taxon>
        <taxon>Ceratocystidaceae</taxon>
        <taxon>Thielaviopsis</taxon>
    </lineage>
</organism>
<feature type="region of interest" description="Disordered" evidence="1">
    <location>
        <begin position="1"/>
        <end position="89"/>
    </location>
</feature>
<feature type="compositionally biased region" description="Polar residues" evidence="1">
    <location>
        <begin position="75"/>
        <end position="86"/>
    </location>
</feature>
<dbReference type="InterPro" id="IPR003959">
    <property type="entry name" value="ATPase_AAA_core"/>
</dbReference>
<dbReference type="GO" id="GO:0005634">
    <property type="term" value="C:nucleus"/>
    <property type="evidence" value="ECO:0007669"/>
    <property type="project" value="TreeGrafter"/>
</dbReference>
<feature type="compositionally biased region" description="Low complexity" evidence="1">
    <location>
        <begin position="102"/>
        <end position="134"/>
    </location>
</feature>
<evidence type="ECO:0000313" key="3">
    <source>
        <dbReference type="EMBL" id="KKA29467.1"/>
    </source>
</evidence>
<dbReference type="GO" id="GO:0003723">
    <property type="term" value="F:RNA binding"/>
    <property type="evidence" value="ECO:0007669"/>
    <property type="project" value="TreeGrafter"/>
</dbReference>
<dbReference type="GO" id="GO:0042254">
    <property type="term" value="P:ribosome biogenesis"/>
    <property type="evidence" value="ECO:0007669"/>
    <property type="project" value="TreeGrafter"/>
</dbReference>